<organism evidence="1 2">
    <name type="scientific">Paramuricea clavata</name>
    <name type="common">Red gorgonian</name>
    <name type="synonym">Violescent sea-whip</name>
    <dbReference type="NCBI Taxonomy" id="317549"/>
    <lineage>
        <taxon>Eukaryota</taxon>
        <taxon>Metazoa</taxon>
        <taxon>Cnidaria</taxon>
        <taxon>Anthozoa</taxon>
        <taxon>Octocorallia</taxon>
        <taxon>Malacalcyonacea</taxon>
        <taxon>Plexauridae</taxon>
        <taxon>Paramuricea</taxon>
    </lineage>
</organism>
<dbReference type="CDD" id="cd22893">
    <property type="entry name" value="PlcA-like"/>
    <property type="match status" value="1"/>
</dbReference>
<reference evidence="1" key="1">
    <citation type="submission" date="2020-04" db="EMBL/GenBank/DDBJ databases">
        <authorList>
            <person name="Alioto T."/>
            <person name="Alioto T."/>
            <person name="Gomez Garrido J."/>
        </authorList>
    </citation>
    <scope>NUCLEOTIDE SEQUENCE</scope>
    <source>
        <strain evidence="1">A484AB</strain>
    </source>
</reference>
<dbReference type="OrthoDB" id="4330301at2759"/>
<proteinExistence type="predicted"/>
<accession>A0A6S7IL63</accession>
<comment type="caution">
    <text evidence="1">The sequence shown here is derived from an EMBL/GenBank/DDBJ whole genome shotgun (WGS) entry which is preliminary data.</text>
</comment>
<dbReference type="Proteomes" id="UP001152795">
    <property type="component" value="Unassembled WGS sequence"/>
</dbReference>
<protein>
    <submittedName>
        <fullName evidence="1">Uncharacterized protein</fullName>
    </submittedName>
</protein>
<gene>
    <name evidence="1" type="ORF">PACLA_8A004148</name>
</gene>
<dbReference type="InterPro" id="IPR049756">
    <property type="entry name" value="PlcA-like_dom"/>
</dbReference>
<name>A0A6S7IL63_PARCT</name>
<evidence type="ECO:0000313" key="1">
    <source>
        <dbReference type="EMBL" id="CAB4019854.1"/>
    </source>
</evidence>
<evidence type="ECO:0000313" key="2">
    <source>
        <dbReference type="Proteomes" id="UP001152795"/>
    </source>
</evidence>
<sequence>MSKTQKSQENVSTAIIKEWDGATGGVWVAGIPIIPGTMLKLAEHNYDHFAPQAKTAYVVGHGYAIERAREAGRSEENLREKLLFEAYSIDGYACHFLTDAFATGHMRTPRAALPMKVTPAVIGHLLCKYMHDEDSKFGIRVTNVRGNTLVAYGGGRLMEEADKVIILYNSWILYVKPMLNVAFLLHAGHR</sequence>
<dbReference type="AlphaFoldDB" id="A0A6S7IL63"/>
<keyword evidence="2" id="KW-1185">Reference proteome</keyword>
<dbReference type="EMBL" id="CACRXK020010652">
    <property type="protein sequence ID" value="CAB4019854.1"/>
    <property type="molecule type" value="Genomic_DNA"/>
</dbReference>